<dbReference type="OrthoDB" id="8217914at2"/>
<evidence type="ECO:0000259" key="1">
    <source>
        <dbReference type="Pfam" id="PF09370"/>
    </source>
</evidence>
<accession>A0A4Z0NV03</accession>
<gene>
    <name evidence="2" type="ORF">EU555_05730</name>
</gene>
<dbReference type="GO" id="GO:0003824">
    <property type="term" value="F:catalytic activity"/>
    <property type="evidence" value="ECO:0007669"/>
    <property type="project" value="InterPro"/>
</dbReference>
<dbReference type="Pfam" id="PF09370">
    <property type="entry name" value="PEP_hydrolase"/>
    <property type="match status" value="1"/>
</dbReference>
<organism evidence="2 3">
    <name type="scientific">Methylobacterium nonmethylotrophicum</name>
    <dbReference type="NCBI Taxonomy" id="1141884"/>
    <lineage>
        <taxon>Bacteria</taxon>
        <taxon>Pseudomonadati</taxon>
        <taxon>Pseudomonadota</taxon>
        <taxon>Alphaproteobacteria</taxon>
        <taxon>Hyphomicrobiales</taxon>
        <taxon>Methylobacteriaceae</taxon>
        <taxon>Methylobacterium</taxon>
    </lineage>
</organism>
<dbReference type="SUPFAM" id="SSF51621">
    <property type="entry name" value="Phosphoenolpyruvate/pyruvate domain"/>
    <property type="match status" value="1"/>
</dbReference>
<dbReference type="Gene3D" id="3.20.20.70">
    <property type="entry name" value="Aldolase class I"/>
    <property type="match status" value="1"/>
</dbReference>
<keyword evidence="3" id="KW-1185">Reference proteome</keyword>
<comment type="caution">
    <text evidence="2">The sequence shown here is derived from an EMBL/GenBank/DDBJ whole genome shotgun (WGS) entry which is preliminary data.</text>
</comment>
<dbReference type="Proteomes" id="UP000297535">
    <property type="component" value="Unassembled WGS sequence"/>
</dbReference>
<name>A0A4Z0NV03_9HYPH</name>
<feature type="domain" description="TIM-barrel" evidence="1">
    <location>
        <begin position="84"/>
        <end position="175"/>
    </location>
</feature>
<dbReference type="EMBL" id="SRLB01000004">
    <property type="protein sequence ID" value="TGE01103.1"/>
    <property type="molecule type" value="Genomic_DNA"/>
</dbReference>
<evidence type="ECO:0000313" key="3">
    <source>
        <dbReference type="Proteomes" id="UP000297535"/>
    </source>
</evidence>
<dbReference type="InterPro" id="IPR015813">
    <property type="entry name" value="Pyrv/PenolPyrv_kinase-like_dom"/>
</dbReference>
<dbReference type="AlphaFoldDB" id="A0A4Z0NV03"/>
<evidence type="ECO:0000313" key="2">
    <source>
        <dbReference type="EMBL" id="TGE01103.1"/>
    </source>
</evidence>
<dbReference type="InterPro" id="IPR013785">
    <property type="entry name" value="Aldolase_TIM"/>
</dbReference>
<protein>
    <recommendedName>
        <fullName evidence="1">TIM-barrel domain-containing protein</fullName>
    </recommendedName>
</protein>
<sequence length="191" mass="19247">MPPVRLERANLRRVPLERPGPLTLRTTLAGLGPAERARTLFVPALAGAPEALFDLLALLPVCDVNGALTACLAAGALGEGPAPVAGLFCVDPFLRVPDLAEALLAAGLRRVANYPSIQAIDGETGRTIAAVGYGPQEEIATLVRLREAGLAPVGCAASAAFAAELAAAGIAPVLAIPALGSGGLTFGPFTP</sequence>
<proteinExistence type="predicted"/>
<reference evidence="2 3" key="1">
    <citation type="submission" date="2019-04" db="EMBL/GenBank/DDBJ databases">
        <authorList>
            <person name="Feng G."/>
            <person name="Zhu H."/>
        </authorList>
    </citation>
    <scope>NUCLEOTIDE SEQUENCE [LARGE SCALE GENOMIC DNA]</scope>
    <source>
        <strain evidence="2 3">6HR-1</strain>
    </source>
</reference>
<dbReference type="InterPro" id="IPR009215">
    <property type="entry name" value="TIM-br_IGPS-like"/>
</dbReference>